<comment type="caution">
    <text evidence="1">The sequence shown here is derived from an EMBL/GenBank/DDBJ whole genome shotgun (WGS) entry which is preliminary data.</text>
</comment>
<protein>
    <recommendedName>
        <fullName evidence="3">Tetratricopeptide repeat protein</fullName>
    </recommendedName>
</protein>
<organism evidence="1 2">
    <name type="scientific">Flemingia macrophylla</name>
    <dbReference type="NCBI Taxonomy" id="520843"/>
    <lineage>
        <taxon>Eukaryota</taxon>
        <taxon>Viridiplantae</taxon>
        <taxon>Streptophyta</taxon>
        <taxon>Embryophyta</taxon>
        <taxon>Tracheophyta</taxon>
        <taxon>Spermatophyta</taxon>
        <taxon>Magnoliopsida</taxon>
        <taxon>eudicotyledons</taxon>
        <taxon>Gunneridae</taxon>
        <taxon>Pentapetalae</taxon>
        <taxon>rosids</taxon>
        <taxon>fabids</taxon>
        <taxon>Fabales</taxon>
        <taxon>Fabaceae</taxon>
        <taxon>Papilionoideae</taxon>
        <taxon>50 kb inversion clade</taxon>
        <taxon>NPAAA clade</taxon>
        <taxon>indigoferoid/millettioid clade</taxon>
        <taxon>Phaseoleae</taxon>
        <taxon>Flemingia</taxon>
    </lineage>
</organism>
<dbReference type="EMBL" id="JBGMDY010000011">
    <property type="protein sequence ID" value="KAL2318593.1"/>
    <property type="molecule type" value="Genomic_DNA"/>
</dbReference>
<gene>
    <name evidence="1" type="ORF">Fmac_032469</name>
</gene>
<reference evidence="1 2" key="1">
    <citation type="submission" date="2024-08" db="EMBL/GenBank/DDBJ databases">
        <title>Insights into the chromosomal genome structure of Flemingia macrophylla.</title>
        <authorList>
            <person name="Ding Y."/>
            <person name="Zhao Y."/>
            <person name="Bi W."/>
            <person name="Wu M."/>
            <person name="Zhao G."/>
            <person name="Gong Y."/>
            <person name="Li W."/>
            <person name="Zhang P."/>
        </authorList>
    </citation>
    <scope>NUCLEOTIDE SEQUENCE [LARGE SCALE GENOMIC DNA]</scope>
    <source>
        <strain evidence="1">DYQJB</strain>
        <tissue evidence="1">Leaf</tissue>
    </source>
</reference>
<evidence type="ECO:0008006" key="3">
    <source>
        <dbReference type="Google" id="ProtNLM"/>
    </source>
</evidence>
<dbReference type="Proteomes" id="UP001603857">
    <property type="component" value="Unassembled WGS sequence"/>
</dbReference>
<keyword evidence="2" id="KW-1185">Reference proteome</keyword>
<evidence type="ECO:0000313" key="2">
    <source>
        <dbReference type="Proteomes" id="UP001603857"/>
    </source>
</evidence>
<proteinExistence type="predicted"/>
<accession>A0ABD1L5G2</accession>
<dbReference type="AlphaFoldDB" id="A0ABD1L5G2"/>
<evidence type="ECO:0000313" key="1">
    <source>
        <dbReference type="EMBL" id="KAL2318593.1"/>
    </source>
</evidence>
<name>A0ABD1L5G2_9FABA</name>
<sequence length="111" mass="11720">MAEVQWNVFDGVKIIAATPEALMAEIDSAISNLEYSRATEALDADEGHDARVADEAYKAGCAALSAGKPEEAVRSLKLSLAKCPPDKSAAIAKLKSLISFASQHLQESSSK</sequence>